<dbReference type="AlphaFoldDB" id="A0AAV4B4V9"/>
<dbReference type="PROSITE" id="PS50297">
    <property type="entry name" value="ANK_REP_REGION"/>
    <property type="match status" value="1"/>
</dbReference>
<keyword evidence="5" id="KW-1185">Reference proteome</keyword>
<evidence type="ECO:0000313" key="4">
    <source>
        <dbReference type="EMBL" id="GFO14118.1"/>
    </source>
</evidence>
<gene>
    <name evidence="4" type="ORF">PoB_004062300</name>
</gene>
<dbReference type="PANTHER" id="PTHR24171">
    <property type="entry name" value="ANKYRIN REPEAT DOMAIN-CONTAINING PROTEIN 39-RELATED"/>
    <property type="match status" value="1"/>
</dbReference>
<reference evidence="4 5" key="1">
    <citation type="journal article" date="2021" name="Elife">
        <title>Chloroplast acquisition without the gene transfer in kleptoplastic sea slugs, Plakobranchus ocellatus.</title>
        <authorList>
            <person name="Maeda T."/>
            <person name="Takahashi S."/>
            <person name="Yoshida T."/>
            <person name="Shimamura S."/>
            <person name="Takaki Y."/>
            <person name="Nagai Y."/>
            <person name="Toyoda A."/>
            <person name="Suzuki Y."/>
            <person name="Arimoto A."/>
            <person name="Ishii H."/>
            <person name="Satoh N."/>
            <person name="Nishiyama T."/>
            <person name="Hasebe M."/>
            <person name="Maruyama T."/>
            <person name="Minagawa J."/>
            <person name="Obokata J."/>
            <person name="Shigenobu S."/>
        </authorList>
    </citation>
    <scope>NUCLEOTIDE SEQUENCE [LARGE SCALE GENOMIC DNA]</scope>
</reference>
<keyword evidence="1" id="KW-0677">Repeat</keyword>
<evidence type="ECO:0000256" key="1">
    <source>
        <dbReference type="ARBA" id="ARBA00022737"/>
    </source>
</evidence>
<sequence length="216" mass="24217">MDTDMKRKSKEVDMELTSFLPAEMSRREEKFHDAARVNDASAIRALLREKVNVNCRNSLDRTALHWASANGNLEAVEALVEGGADLESKDKYGMRALLWSAWFGHIPVLRALVNAGASTRVVNKQGLGVLHCAAENNHVNVIAFIFENLEPHDVNQVDKLQQNSHATVGSNSFVDKNKIHEKREWTIAQHIRGKERTLATSCAIGIRDENQYTQLC</sequence>
<protein>
    <submittedName>
        <fullName evidence="4">Ankyrin repeat and death domain-containing protein 1a</fullName>
    </submittedName>
</protein>
<evidence type="ECO:0000256" key="3">
    <source>
        <dbReference type="PROSITE-ProRule" id="PRU00023"/>
    </source>
</evidence>
<dbReference type="PROSITE" id="PS50088">
    <property type="entry name" value="ANK_REPEAT"/>
    <property type="match status" value="1"/>
</dbReference>
<dbReference type="Pfam" id="PF12796">
    <property type="entry name" value="Ank_2"/>
    <property type="match status" value="1"/>
</dbReference>
<feature type="repeat" description="ANK" evidence="3">
    <location>
        <begin position="59"/>
        <end position="91"/>
    </location>
</feature>
<dbReference type="InterPro" id="IPR002110">
    <property type="entry name" value="Ankyrin_rpt"/>
</dbReference>
<organism evidence="4 5">
    <name type="scientific">Plakobranchus ocellatus</name>
    <dbReference type="NCBI Taxonomy" id="259542"/>
    <lineage>
        <taxon>Eukaryota</taxon>
        <taxon>Metazoa</taxon>
        <taxon>Spiralia</taxon>
        <taxon>Lophotrochozoa</taxon>
        <taxon>Mollusca</taxon>
        <taxon>Gastropoda</taxon>
        <taxon>Heterobranchia</taxon>
        <taxon>Euthyneura</taxon>
        <taxon>Panpulmonata</taxon>
        <taxon>Sacoglossa</taxon>
        <taxon>Placobranchoidea</taxon>
        <taxon>Plakobranchidae</taxon>
        <taxon>Plakobranchus</taxon>
    </lineage>
</organism>
<comment type="caution">
    <text evidence="4">The sequence shown here is derived from an EMBL/GenBank/DDBJ whole genome shotgun (WGS) entry which is preliminary data.</text>
</comment>
<accession>A0AAV4B4V9</accession>
<keyword evidence="2 3" id="KW-0040">ANK repeat</keyword>
<dbReference type="EMBL" id="BLXT01004526">
    <property type="protein sequence ID" value="GFO14118.1"/>
    <property type="molecule type" value="Genomic_DNA"/>
</dbReference>
<dbReference type="PANTHER" id="PTHR24171:SF9">
    <property type="entry name" value="ANKYRIN REPEAT DOMAIN-CONTAINING PROTEIN 39"/>
    <property type="match status" value="1"/>
</dbReference>
<dbReference type="InterPro" id="IPR036770">
    <property type="entry name" value="Ankyrin_rpt-contain_sf"/>
</dbReference>
<dbReference type="Gene3D" id="1.25.40.20">
    <property type="entry name" value="Ankyrin repeat-containing domain"/>
    <property type="match status" value="1"/>
</dbReference>
<name>A0AAV4B4V9_9GAST</name>
<proteinExistence type="predicted"/>
<dbReference type="SUPFAM" id="SSF48403">
    <property type="entry name" value="Ankyrin repeat"/>
    <property type="match status" value="1"/>
</dbReference>
<dbReference type="Proteomes" id="UP000735302">
    <property type="component" value="Unassembled WGS sequence"/>
</dbReference>
<evidence type="ECO:0000256" key="2">
    <source>
        <dbReference type="ARBA" id="ARBA00023043"/>
    </source>
</evidence>
<evidence type="ECO:0000313" key="5">
    <source>
        <dbReference type="Proteomes" id="UP000735302"/>
    </source>
</evidence>
<dbReference type="SMART" id="SM00248">
    <property type="entry name" value="ANK"/>
    <property type="match status" value="4"/>
</dbReference>